<evidence type="ECO:0008006" key="4">
    <source>
        <dbReference type="Google" id="ProtNLM"/>
    </source>
</evidence>
<accession>A0ABU6QIY9</accession>
<name>A0ABU6QIY9_9FABA</name>
<dbReference type="EMBL" id="JASCZI010000384">
    <property type="protein sequence ID" value="MED6111477.1"/>
    <property type="molecule type" value="Genomic_DNA"/>
</dbReference>
<keyword evidence="1" id="KW-0175">Coiled coil</keyword>
<protein>
    <recommendedName>
        <fullName evidence="4">Ubiquitin-like protease family profile domain-containing protein</fullName>
    </recommendedName>
</protein>
<comment type="caution">
    <text evidence="2">The sequence shown here is derived from an EMBL/GenBank/DDBJ whole genome shotgun (WGS) entry which is preliminary data.</text>
</comment>
<feature type="coiled-coil region" evidence="1">
    <location>
        <begin position="276"/>
        <end position="311"/>
    </location>
</feature>
<evidence type="ECO:0000313" key="3">
    <source>
        <dbReference type="Proteomes" id="UP001341840"/>
    </source>
</evidence>
<evidence type="ECO:0000313" key="2">
    <source>
        <dbReference type="EMBL" id="MED6111477.1"/>
    </source>
</evidence>
<organism evidence="2 3">
    <name type="scientific">Stylosanthes scabra</name>
    <dbReference type="NCBI Taxonomy" id="79078"/>
    <lineage>
        <taxon>Eukaryota</taxon>
        <taxon>Viridiplantae</taxon>
        <taxon>Streptophyta</taxon>
        <taxon>Embryophyta</taxon>
        <taxon>Tracheophyta</taxon>
        <taxon>Spermatophyta</taxon>
        <taxon>Magnoliopsida</taxon>
        <taxon>eudicotyledons</taxon>
        <taxon>Gunneridae</taxon>
        <taxon>Pentapetalae</taxon>
        <taxon>rosids</taxon>
        <taxon>fabids</taxon>
        <taxon>Fabales</taxon>
        <taxon>Fabaceae</taxon>
        <taxon>Papilionoideae</taxon>
        <taxon>50 kb inversion clade</taxon>
        <taxon>dalbergioids sensu lato</taxon>
        <taxon>Dalbergieae</taxon>
        <taxon>Pterocarpus clade</taxon>
        <taxon>Stylosanthes</taxon>
    </lineage>
</organism>
<reference evidence="2 3" key="1">
    <citation type="journal article" date="2023" name="Plants (Basel)">
        <title>Bridging the Gap: Combining Genomics and Transcriptomics Approaches to Understand Stylosanthes scabra, an Orphan Legume from the Brazilian Caatinga.</title>
        <authorList>
            <person name="Ferreira-Neto J.R.C."/>
            <person name="da Silva M.D."/>
            <person name="Binneck E."/>
            <person name="de Melo N.F."/>
            <person name="da Silva R.H."/>
            <person name="de Melo A.L.T.M."/>
            <person name="Pandolfi V."/>
            <person name="Bustamante F.O."/>
            <person name="Brasileiro-Vidal A.C."/>
            <person name="Benko-Iseppon A.M."/>
        </authorList>
    </citation>
    <scope>NUCLEOTIDE SEQUENCE [LARGE SCALE GENOMIC DNA]</scope>
    <source>
        <tissue evidence="2">Leaves</tissue>
    </source>
</reference>
<dbReference type="InterPro" id="IPR038765">
    <property type="entry name" value="Papain-like_cys_pep_sf"/>
</dbReference>
<sequence length="481" mass="54680">MLILLLQWGVERVEEEDTHHNAVIVDPTIETAPPKHNVPAAAMGVESVDEEDTHHDAMIVDTTIETALPRHTIPAAVMGVESVEEEDTQHNTAIVDALIVEPSSVIEEPALTALVENITTQQHVAPEKHLEESVIRPEEAPKQELTLRDLLEIQKAAAEDDATSVKTIVEKPLIVQQCLESTSVHKQLVIVLVLEKPGDKESVVVPRELEMEEWTLRDLADSDEYLHFTPPSFDLLSQDQPQQAEIHGEQRKAAGLVKESSSQDFGEEIIYTQGTLNRLDKEMNDVQMKIAEKKLERILKLREELRDLENVETSQKPETSRTRIYNWATHCTNTNQYEFLFSFKTGKPYQEMRDHFMSLDRETEMDLVWLYMIQVKGKKLFVLDSKNIKNPSGERMKLNRFASNVIDQILVYAGGRGETMFPGPITRQVASHSLLPKYVTVPKQPTEFDCEVHVLKYMEIVNPNDLGKAQFQNPSLEQRPT</sequence>
<proteinExistence type="predicted"/>
<keyword evidence="3" id="KW-1185">Reference proteome</keyword>
<dbReference type="Proteomes" id="UP001341840">
    <property type="component" value="Unassembled WGS sequence"/>
</dbReference>
<dbReference type="SUPFAM" id="SSF54001">
    <property type="entry name" value="Cysteine proteinases"/>
    <property type="match status" value="1"/>
</dbReference>
<evidence type="ECO:0000256" key="1">
    <source>
        <dbReference type="SAM" id="Coils"/>
    </source>
</evidence>
<gene>
    <name evidence="2" type="ORF">PIB30_052665</name>
</gene>